<dbReference type="Gene3D" id="1.10.10.10">
    <property type="entry name" value="Winged helix-like DNA-binding domain superfamily/Winged helix DNA-binding domain"/>
    <property type="match status" value="1"/>
</dbReference>
<dbReference type="InterPro" id="IPR036390">
    <property type="entry name" value="WH_DNA-bd_sf"/>
</dbReference>
<evidence type="ECO:0000313" key="6">
    <source>
        <dbReference type="EMBL" id="MDP5138667.1"/>
    </source>
</evidence>
<dbReference type="CDD" id="cd00090">
    <property type="entry name" value="HTH_ARSR"/>
    <property type="match status" value="1"/>
</dbReference>
<evidence type="ECO:0000256" key="2">
    <source>
        <dbReference type="ARBA" id="ARBA00023015"/>
    </source>
</evidence>
<dbReference type="Gene3D" id="3.40.190.10">
    <property type="entry name" value="Periplasmic binding protein-like II"/>
    <property type="match status" value="1"/>
</dbReference>
<dbReference type="RefSeq" id="WP_305977774.1">
    <property type="nucleotide sequence ID" value="NZ_JAPJDZ010000240.1"/>
</dbReference>
<dbReference type="PANTHER" id="PTHR30126:SF99">
    <property type="entry name" value="TRANSCRIPTIONAL REGULATOR LYSR FAMILY"/>
    <property type="match status" value="1"/>
</dbReference>
<dbReference type="InterPro" id="IPR005119">
    <property type="entry name" value="LysR_subst-bd"/>
</dbReference>
<dbReference type="InterPro" id="IPR036388">
    <property type="entry name" value="WH-like_DNA-bd_sf"/>
</dbReference>
<evidence type="ECO:0000256" key="4">
    <source>
        <dbReference type="ARBA" id="ARBA00023163"/>
    </source>
</evidence>
<dbReference type="Proteomes" id="UP001231109">
    <property type="component" value="Unassembled WGS sequence"/>
</dbReference>
<name>A0ABT9I5J0_9GAMM</name>
<dbReference type="Pfam" id="PF03466">
    <property type="entry name" value="LysR_substrate"/>
    <property type="match status" value="1"/>
</dbReference>
<feature type="domain" description="HTH lysR-type" evidence="5">
    <location>
        <begin position="2"/>
        <end position="59"/>
    </location>
</feature>
<keyword evidence="3" id="KW-0238">DNA-binding</keyword>
<feature type="non-terminal residue" evidence="6">
    <location>
        <position position="165"/>
    </location>
</feature>
<organism evidence="6 7">
    <name type="scientific">Rheinheimera baltica</name>
    <dbReference type="NCBI Taxonomy" id="67576"/>
    <lineage>
        <taxon>Bacteria</taxon>
        <taxon>Pseudomonadati</taxon>
        <taxon>Pseudomonadota</taxon>
        <taxon>Gammaproteobacteria</taxon>
        <taxon>Chromatiales</taxon>
        <taxon>Chromatiaceae</taxon>
        <taxon>Rheinheimera</taxon>
    </lineage>
</organism>
<dbReference type="PANTHER" id="PTHR30126">
    <property type="entry name" value="HTH-TYPE TRANSCRIPTIONAL REGULATOR"/>
    <property type="match status" value="1"/>
</dbReference>
<reference evidence="6 7" key="1">
    <citation type="submission" date="2022-11" db="EMBL/GenBank/DDBJ databases">
        <title>Viruses from the air-sea interface of a natural surface slick.</title>
        <authorList>
            <person name="Rahlff J."/>
            <person name="Holmfeldt K."/>
        </authorList>
    </citation>
    <scope>NUCLEOTIDE SEQUENCE [LARGE SCALE GENOMIC DNA]</scope>
    <source>
        <strain evidence="6 7">SMS4</strain>
    </source>
</reference>
<protein>
    <submittedName>
        <fullName evidence="6">LysR family transcriptional regulator</fullName>
    </submittedName>
</protein>
<keyword evidence="4" id="KW-0804">Transcription</keyword>
<gene>
    <name evidence="6" type="ORF">ORJ04_22220</name>
</gene>
<evidence type="ECO:0000259" key="5">
    <source>
        <dbReference type="PROSITE" id="PS50931"/>
    </source>
</evidence>
<comment type="similarity">
    <text evidence="1">Belongs to the LysR transcriptional regulatory family.</text>
</comment>
<dbReference type="SUPFAM" id="SSF46785">
    <property type="entry name" value="Winged helix' DNA-binding domain"/>
    <property type="match status" value="1"/>
</dbReference>
<dbReference type="PRINTS" id="PR00039">
    <property type="entry name" value="HTHLYSR"/>
</dbReference>
<evidence type="ECO:0000256" key="1">
    <source>
        <dbReference type="ARBA" id="ARBA00009437"/>
    </source>
</evidence>
<dbReference type="SUPFAM" id="SSF53850">
    <property type="entry name" value="Periplasmic binding protein-like II"/>
    <property type="match status" value="1"/>
</dbReference>
<dbReference type="InterPro" id="IPR000847">
    <property type="entry name" value="LysR_HTH_N"/>
</dbReference>
<comment type="caution">
    <text evidence="6">The sequence shown here is derived from an EMBL/GenBank/DDBJ whole genome shotgun (WGS) entry which is preliminary data.</text>
</comment>
<evidence type="ECO:0000256" key="3">
    <source>
        <dbReference type="ARBA" id="ARBA00023125"/>
    </source>
</evidence>
<dbReference type="Pfam" id="PF00126">
    <property type="entry name" value="HTH_1"/>
    <property type="match status" value="1"/>
</dbReference>
<dbReference type="EMBL" id="JAPJDZ010000240">
    <property type="protein sequence ID" value="MDP5138667.1"/>
    <property type="molecule type" value="Genomic_DNA"/>
</dbReference>
<keyword evidence="2" id="KW-0805">Transcription regulation</keyword>
<proteinExistence type="inferred from homology"/>
<keyword evidence="7" id="KW-1185">Reference proteome</keyword>
<evidence type="ECO:0000313" key="7">
    <source>
        <dbReference type="Proteomes" id="UP001231109"/>
    </source>
</evidence>
<dbReference type="PROSITE" id="PS50931">
    <property type="entry name" value="HTH_LYSR"/>
    <property type="match status" value="1"/>
</dbReference>
<dbReference type="InterPro" id="IPR011991">
    <property type="entry name" value="ArsR-like_HTH"/>
</dbReference>
<accession>A0ABT9I5J0</accession>
<sequence>MLNPVWLETFITLVDIGHFTQTAEKLHMTQPGVSQHINKLEEACGYNLIKREKRSFAITEQGRLVYKHAKALIRDEKLLFEQLSFDDPLSGECTLACSGSVALLLYPKLLQLQNKHPNIHINIKAAPNHQILADIKNGHIDQGIVTDIPNEIFFDFEELGQEELC</sequence>